<comment type="similarity">
    <text evidence="1">Belongs to the helicase family. SKI2 subfamily.</text>
</comment>
<comment type="caution">
    <text evidence="14">The sequence shown here is derived from an EMBL/GenBank/DDBJ whole genome shotgun (WGS) entry which is preliminary data.</text>
</comment>
<evidence type="ECO:0000313" key="15">
    <source>
        <dbReference type="Proteomes" id="UP001165065"/>
    </source>
</evidence>
<comment type="catalytic activity">
    <reaction evidence="11">
        <text>ATP + H2O = ADP + phosphate + H(+)</text>
        <dbReference type="Rhea" id="RHEA:13065"/>
        <dbReference type="ChEBI" id="CHEBI:15377"/>
        <dbReference type="ChEBI" id="CHEBI:15378"/>
        <dbReference type="ChEBI" id="CHEBI:30616"/>
        <dbReference type="ChEBI" id="CHEBI:43474"/>
        <dbReference type="ChEBI" id="CHEBI:456216"/>
        <dbReference type="EC" id="3.6.4.13"/>
    </reaction>
</comment>
<evidence type="ECO:0000256" key="11">
    <source>
        <dbReference type="ARBA" id="ARBA00047984"/>
    </source>
</evidence>
<dbReference type="Proteomes" id="UP001165065">
    <property type="component" value="Unassembled WGS sequence"/>
</dbReference>
<dbReference type="InterPro" id="IPR004179">
    <property type="entry name" value="Sec63-dom"/>
</dbReference>
<organism evidence="14 15">
    <name type="scientific">Triparma columacea</name>
    <dbReference type="NCBI Taxonomy" id="722753"/>
    <lineage>
        <taxon>Eukaryota</taxon>
        <taxon>Sar</taxon>
        <taxon>Stramenopiles</taxon>
        <taxon>Ochrophyta</taxon>
        <taxon>Bolidophyceae</taxon>
        <taxon>Parmales</taxon>
        <taxon>Triparmaceae</taxon>
        <taxon>Triparma</taxon>
    </lineage>
</organism>
<name>A0A9W7FX41_9STRA</name>
<dbReference type="GO" id="GO:0005681">
    <property type="term" value="C:spliceosomal complex"/>
    <property type="evidence" value="ECO:0007669"/>
    <property type="project" value="UniProtKB-KW"/>
</dbReference>
<evidence type="ECO:0000313" key="14">
    <source>
        <dbReference type="EMBL" id="GMI21766.1"/>
    </source>
</evidence>
<gene>
    <name evidence="14" type="ORF">TrCOL_g7198</name>
</gene>
<dbReference type="FunFam" id="1.10.3380.10:FF:000001">
    <property type="entry name" value="U5 small nuclear ribonucleoprotein helicase"/>
    <property type="match status" value="1"/>
</dbReference>
<feature type="domain" description="Helicase ATP-binding" evidence="12">
    <location>
        <begin position="339"/>
        <end position="537"/>
    </location>
</feature>
<dbReference type="InterPro" id="IPR057842">
    <property type="entry name" value="WH_MER3"/>
</dbReference>
<dbReference type="FunFam" id="3.40.50.300:FF:000231">
    <property type="entry name" value="Activating signal cointegrator 1 complex subunit 3"/>
    <property type="match status" value="1"/>
</dbReference>
<dbReference type="Pfam" id="PF00271">
    <property type="entry name" value="Helicase_C"/>
    <property type="match status" value="2"/>
</dbReference>
<dbReference type="InterPro" id="IPR014001">
    <property type="entry name" value="Helicase_ATP-bd"/>
</dbReference>
<reference evidence="15" key="1">
    <citation type="journal article" date="2023" name="Commun. Biol.">
        <title>Genome analysis of Parmales, the sister group of diatoms, reveals the evolutionary specialization of diatoms from phago-mixotrophs to photoautotrophs.</title>
        <authorList>
            <person name="Ban H."/>
            <person name="Sato S."/>
            <person name="Yoshikawa S."/>
            <person name="Yamada K."/>
            <person name="Nakamura Y."/>
            <person name="Ichinomiya M."/>
            <person name="Sato N."/>
            <person name="Blanc-Mathieu R."/>
            <person name="Endo H."/>
            <person name="Kuwata A."/>
            <person name="Ogata H."/>
        </authorList>
    </citation>
    <scope>NUCLEOTIDE SEQUENCE [LARGE SCALE GENOMIC DNA]</scope>
</reference>
<dbReference type="Pfam" id="PF00270">
    <property type="entry name" value="DEAD"/>
    <property type="match status" value="2"/>
</dbReference>
<feature type="domain" description="Helicase ATP-binding" evidence="12">
    <location>
        <begin position="1213"/>
        <end position="1399"/>
    </location>
</feature>
<dbReference type="EC" id="3.6.4.13" evidence="2"/>
<evidence type="ECO:0000256" key="6">
    <source>
        <dbReference type="ARBA" id="ARBA00022801"/>
    </source>
</evidence>
<dbReference type="Gene3D" id="3.40.50.300">
    <property type="entry name" value="P-loop containing nucleotide triphosphate hydrolases"/>
    <property type="match status" value="4"/>
</dbReference>
<dbReference type="Pfam" id="PF02889">
    <property type="entry name" value="Sec63"/>
    <property type="match status" value="2"/>
</dbReference>
<keyword evidence="5" id="KW-0547">Nucleotide-binding</keyword>
<dbReference type="CDD" id="cd18795">
    <property type="entry name" value="SF2_C_Ski2"/>
    <property type="match status" value="2"/>
</dbReference>
<dbReference type="SMART" id="SM00382">
    <property type="entry name" value="AAA"/>
    <property type="match status" value="2"/>
</dbReference>
<evidence type="ECO:0000256" key="5">
    <source>
        <dbReference type="ARBA" id="ARBA00022741"/>
    </source>
</evidence>
<dbReference type="SUPFAM" id="SSF46785">
    <property type="entry name" value="Winged helix' DNA-binding domain"/>
    <property type="match status" value="2"/>
</dbReference>
<keyword evidence="9" id="KW-0508">mRNA splicing</keyword>
<evidence type="ECO:0000256" key="3">
    <source>
        <dbReference type="ARBA" id="ARBA00022664"/>
    </source>
</evidence>
<dbReference type="GO" id="GO:0008380">
    <property type="term" value="P:RNA splicing"/>
    <property type="evidence" value="ECO:0007669"/>
    <property type="project" value="UniProtKB-KW"/>
</dbReference>
<evidence type="ECO:0000256" key="1">
    <source>
        <dbReference type="ARBA" id="ARBA00010140"/>
    </source>
</evidence>
<sequence>MAKTLAPPAYRDTLTALLDSIGALEKLLADDGAAKTSSSAAATPAAATSPPATSSIYPPDDLKALISKAISPFPLPDLTREVVSILASTSDPEKLQPSLFSLLGDANIETIFALFSVADQVKSSIGELGLKMYTELAAGSPAPRAAPQSTSEEDAATLLAVAAAANENRNYLRSQANANNGAPQLVGVSVKRTSDKKLRKTIKAANKAAKNASAAASSLTEAHSDFLEDVGFDPEYLEQERMLGLQGGGFRGASDADIAAIRAALDPEGSKHFYEKQSLPSGTTREYEDGYEIVRVPAKFRDEESLPPRVVLSETMDKHCLKGFHGIKSLNPMQSMVYETAFKTQENLLICAPTGAGKTNVAMLTVLAHFRDKGIIANPDDPYTAYQNVGSSDGQFEKGTKVIYIAPMKALAQEVVEKFSARLKPLSLQVRELTGDMQLTRSEAERTDVIVTTPEKWDVVTRKGGDGSLSQSCGLLIIDEVHLLADGRGAVIESVVARLHRLVESSQRSVRIVGLSATLPNYHDVAAFLRVHDTRGLFYFGPEHRPVPLAQHFIGVTEKDRWRQIKKMNEVCYEIVTDSLRRGYQVMVFVHSRKDTGLTAGALAEIASKRGELERYFLTSNDPESAYSKWAPKANKSRNREVSGHFRNGMGIHHAGMLRGDRKLSEQMFADGAIKVLCCTATLAWGVNLPAHSVVIKGTQVYNAEKGGLMDLSILDVQQIFGRAGRPQFDTFGEAHLITSHASLPRYLNLLVHQAAIESNFIKQLADHLNAEVVGGTVCNISEAAQWLQYTYLYVRMLKNPMAYGIDSTVLDSDPQLKQKTTELVQNAAKLLDERRMLRYDPKSGNLAVTDHGRVASHFYIQNESVATFNELLARIPHASDADLMHVICNACEFVNVKVRQEELKEIDQLLATACPLAVTATADTSPGKSNILLQAFISNMRITSFTLTSDTNYIASNAGRVARALFEMCLRRGNAGHASKFLKIAKTIDKRVWWYHTPLRQFAEDLPNNIFPALESRGYGSYDYALSLLDMTDSEVGQAAHWQKGGSTIKRHVRFLPHFAISCNVQPISRGILRFNVELASDFDWHGKHAGSAQGFWLWVEDSENERIYHHEYIVLSKRNHPETVNLDLTIPAFEPLPPQYYLVIVSDRFVGVELTHPVSFQHLLLPDRHLPYTDLADITPLPTTALSHPPFESLYNTKFDCFNPIQSQLFHVLYHTDKSVLLGAPTGSGKTIVAELALLRLKRISPSNKCVYIAPLKSLARERLKEWRKNLGSKLNWQILELSGDTSHDARTMSKADVLVCTPEKWDLISRGWRDSGREFVKQCKLLIIDEIHLLGEERGAVLEAIVSRTRYISEYLKAQSDPPSSFTPTRILGLSTALSNPRDLAEWMGIDFDPPNSGIGMYNFRPSVRPVPQEVHIQGFPGRAYCPRMATMNKPCYAAIKEHSPNNPVIIFVASRRQTRLTALDLISFAVGDEEPHLFLHGDVDIDVICSTISDTALKHTLSFGIGLHHAGLSSSDRDVVERLFLDGTIQVLCATSTLAWGVNLPARLVIVKGTEFFDGKTSRYVDYPVTDVLQMMGRAGRPQFDTVGIACILVQEGKKNFYRKFLYEPFPVESCLKNRIHEILNAEIATETVTSKSDALGYMRWTYFYRRLLKNPSFYFCEGDVDDFLKDLVDKTVESLAKHGCVKLVERERQKDEVAFLGTDDDRIIIASTGLGRATSKFYLLHQSSSEFLEGLKELKGNLQEAKSEGMDGEVLEIGCLHHILKLVTASSEFNEIPVRHNEEHLNEELAGELRWGEDKGMDFEDPHTKAFLLVQAWLERGKKLPISDYTNDTRTVVDQLGRLFAAMLTIVQEDGEGASNCMLDVAYSILVAEQCVVARCYVGRGMIFQQVDGIVKGGGETSSLSEREALTEVILDSMGVDGLRDLKAKSLKKGGDDALIKSLKSARCFKSGTVLSSLKKLPFVECVRSVRKVWGKSGGGGVRVTVELKISPGEGGRRGGRGGGGDGIEVTVLFGKASTRELLVVRRVGGRGGNRSVEVEIAGVSVEDEVLVKVVVGGVVGMDLEFNVNDRE</sequence>
<dbReference type="GO" id="GO:0005524">
    <property type="term" value="F:ATP binding"/>
    <property type="evidence" value="ECO:0007669"/>
    <property type="project" value="UniProtKB-KW"/>
</dbReference>
<dbReference type="FunFam" id="1.10.10.10:FF:000012">
    <property type="entry name" value="U5 small nuclear ribonucleoprotein helicase"/>
    <property type="match status" value="1"/>
</dbReference>
<evidence type="ECO:0000259" key="12">
    <source>
        <dbReference type="PROSITE" id="PS51192"/>
    </source>
</evidence>
<dbReference type="InterPro" id="IPR027417">
    <property type="entry name" value="P-loop_NTPase"/>
</dbReference>
<dbReference type="Gene3D" id="1.10.10.10">
    <property type="entry name" value="Winged helix-like DNA-binding domain superfamily/Winged helix DNA-binding domain"/>
    <property type="match status" value="2"/>
</dbReference>
<dbReference type="Gene3D" id="1.10.3380.10">
    <property type="entry name" value="Sec63 N-terminal domain-like domain"/>
    <property type="match status" value="2"/>
</dbReference>
<evidence type="ECO:0000256" key="9">
    <source>
        <dbReference type="ARBA" id="ARBA00023187"/>
    </source>
</evidence>
<dbReference type="SMART" id="SM00490">
    <property type="entry name" value="HELICc"/>
    <property type="match status" value="2"/>
</dbReference>
<dbReference type="SUPFAM" id="SSF52540">
    <property type="entry name" value="P-loop containing nucleoside triphosphate hydrolases"/>
    <property type="match status" value="3"/>
</dbReference>
<keyword evidence="4" id="KW-0747">Spliceosome</keyword>
<keyword evidence="3" id="KW-0507">mRNA processing</keyword>
<evidence type="ECO:0000256" key="4">
    <source>
        <dbReference type="ARBA" id="ARBA00022728"/>
    </source>
</evidence>
<evidence type="ECO:0000256" key="8">
    <source>
        <dbReference type="ARBA" id="ARBA00022840"/>
    </source>
</evidence>
<protein>
    <recommendedName>
        <fullName evidence="10">U5 small nuclear ribonucleoprotein 200 kDa helicase</fullName>
        <ecNumber evidence="2">3.6.4.13</ecNumber>
    </recommendedName>
</protein>
<dbReference type="InterPro" id="IPR036388">
    <property type="entry name" value="WH-like_DNA-bd_sf"/>
</dbReference>
<dbReference type="GO" id="GO:0003676">
    <property type="term" value="F:nucleic acid binding"/>
    <property type="evidence" value="ECO:0007669"/>
    <property type="project" value="InterPro"/>
</dbReference>
<proteinExistence type="inferred from homology"/>
<evidence type="ECO:0000256" key="2">
    <source>
        <dbReference type="ARBA" id="ARBA00012552"/>
    </source>
</evidence>
<dbReference type="InterPro" id="IPR050474">
    <property type="entry name" value="Hel308_SKI2-like"/>
</dbReference>
<dbReference type="FunFam" id="3.40.50.300:FF:003287">
    <property type="entry name" value="U5 small nuclear ribonucleoprotein 200 kDa helicase"/>
    <property type="match status" value="1"/>
</dbReference>
<dbReference type="PANTHER" id="PTHR47961">
    <property type="entry name" value="DNA POLYMERASE THETA, PUTATIVE (AFU_ORTHOLOGUE AFUA_1G05260)-RELATED"/>
    <property type="match status" value="1"/>
</dbReference>
<evidence type="ECO:0000256" key="7">
    <source>
        <dbReference type="ARBA" id="ARBA00022806"/>
    </source>
</evidence>
<dbReference type="PROSITE" id="PS51192">
    <property type="entry name" value="HELICASE_ATP_BIND_1"/>
    <property type="match status" value="2"/>
</dbReference>
<feature type="domain" description="Helicase C-terminal" evidence="13">
    <location>
        <begin position="567"/>
        <end position="785"/>
    </location>
</feature>
<dbReference type="GO" id="GO:0003724">
    <property type="term" value="F:RNA helicase activity"/>
    <property type="evidence" value="ECO:0007669"/>
    <property type="project" value="UniProtKB-EC"/>
</dbReference>
<dbReference type="SMART" id="SM00973">
    <property type="entry name" value="Sec63"/>
    <property type="match status" value="2"/>
</dbReference>
<dbReference type="GO" id="GO:0016787">
    <property type="term" value="F:hydrolase activity"/>
    <property type="evidence" value="ECO:0007669"/>
    <property type="project" value="UniProtKB-KW"/>
</dbReference>
<dbReference type="PIRSF" id="PIRSF039073">
    <property type="entry name" value="BRR2"/>
    <property type="match status" value="1"/>
</dbReference>
<dbReference type="SUPFAM" id="SSF158702">
    <property type="entry name" value="Sec63 N-terminal domain-like"/>
    <property type="match status" value="2"/>
</dbReference>
<keyword evidence="8" id="KW-0067">ATP-binding</keyword>
<dbReference type="GO" id="GO:0006397">
    <property type="term" value="P:mRNA processing"/>
    <property type="evidence" value="ECO:0007669"/>
    <property type="project" value="UniProtKB-KW"/>
</dbReference>
<dbReference type="OrthoDB" id="5575at2759"/>
<keyword evidence="7" id="KW-0347">Helicase</keyword>
<dbReference type="Pfam" id="PF23445">
    <property type="entry name" value="WHD_SNRNP200"/>
    <property type="match status" value="2"/>
</dbReference>
<dbReference type="FunFam" id="3.40.50.300:FF:000062">
    <property type="entry name" value="U5 small nuclear ribonucleoprotein helicase"/>
    <property type="match status" value="1"/>
</dbReference>
<evidence type="ECO:0000259" key="13">
    <source>
        <dbReference type="PROSITE" id="PS51194"/>
    </source>
</evidence>
<dbReference type="InterPro" id="IPR011545">
    <property type="entry name" value="DEAD/DEAH_box_helicase_dom"/>
</dbReference>
<dbReference type="InterPro" id="IPR003593">
    <property type="entry name" value="AAA+_ATPase"/>
</dbReference>
<dbReference type="InterPro" id="IPR036390">
    <property type="entry name" value="WH_DNA-bd_sf"/>
</dbReference>
<dbReference type="InterPro" id="IPR035892">
    <property type="entry name" value="C2_domain_sf"/>
</dbReference>
<dbReference type="FunFam" id="2.60.40.150:FF:000004">
    <property type="entry name" value="RNA helicase, activating signal cointegrator 1"/>
    <property type="match status" value="1"/>
</dbReference>
<accession>A0A9W7FX41</accession>
<dbReference type="FunFam" id="1.10.10.10:FF:000024">
    <property type="entry name" value="U5 small nuclear ribonucleoprotein helicase"/>
    <property type="match status" value="1"/>
</dbReference>
<feature type="domain" description="Helicase C-terminal" evidence="13">
    <location>
        <begin position="1435"/>
        <end position="1645"/>
    </location>
</feature>
<dbReference type="InterPro" id="IPR001650">
    <property type="entry name" value="Helicase_C-like"/>
</dbReference>
<evidence type="ECO:0000256" key="10">
    <source>
        <dbReference type="ARBA" id="ARBA00034541"/>
    </source>
</evidence>
<keyword evidence="15" id="KW-1185">Reference proteome</keyword>
<dbReference type="Gene3D" id="2.60.40.150">
    <property type="entry name" value="C2 domain"/>
    <property type="match status" value="1"/>
</dbReference>
<dbReference type="PANTHER" id="PTHR47961:SF13">
    <property type="entry name" value="ACTIVATING SIGNAL COINTEGRATOR 1 COMPLEX SUBUNIT 3"/>
    <property type="match status" value="1"/>
</dbReference>
<dbReference type="EMBL" id="BRYA01000535">
    <property type="protein sequence ID" value="GMI21766.1"/>
    <property type="molecule type" value="Genomic_DNA"/>
</dbReference>
<dbReference type="PROSITE" id="PS51194">
    <property type="entry name" value="HELICASE_CTER"/>
    <property type="match status" value="2"/>
</dbReference>
<keyword evidence="6" id="KW-0378">Hydrolase</keyword>
<dbReference type="SMART" id="SM00487">
    <property type="entry name" value="DEXDc"/>
    <property type="match status" value="2"/>
</dbReference>